<comment type="caution">
    <text evidence="2">The sequence shown here is derived from an EMBL/GenBank/DDBJ whole genome shotgun (WGS) entry which is preliminary data.</text>
</comment>
<keyword evidence="3" id="KW-1185">Reference proteome</keyword>
<protein>
    <submittedName>
        <fullName evidence="2">Putative anthocyanidin 3-O-glucosyltransferase</fullName>
        <ecNumber evidence="2">2.4.1.115</ecNumber>
    </submittedName>
</protein>
<keyword evidence="2" id="KW-0808">Transferase</keyword>
<keyword evidence="1 2" id="KW-0328">Glycosyltransferase</keyword>
<organism evidence="2 3">
    <name type="scientific">Rosa chinensis</name>
    <name type="common">China rose</name>
    <dbReference type="NCBI Taxonomy" id="74649"/>
    <lineage>
        <taxon>Eukaryota</taxon>
        <taxon>Viridiplantae</taxon>
        <taxon>Streptophyta</taxon>
        <taxon>Embryophyta</taxon>
        <taxon>Tracheophyta</taxon>
        <taxon>Spermatophyta</taxon>
        <taxon>Magnoliopsida</taxon>
        <taxon>eudicotyledons</taxon>
        <taxon>Gunneridae</taxon>
        <taxon>Pentapetalae</taxon>
        <taxon>rosids</taxon>
        <taxon>fabids</taxon>
        <taxon>Rosales</taxon>
        <taxon>Rosaceae</taxon>
        <taxon>Rosoideae</taxon>
        <taxon>Rosoideae incertae sedis</taxon>
        <taxon>Rosa</taxon>
    </lineage>
</organism>
<dbReference type="SUPFAM" id="SSF53756">
    <property type="entry name" value="UDP-Glycosyltransferase/glycogen phosphorylase"/>
    <property type="match status" value="1"/>
</dbReference>
<gene>
    <name evidence="2" type="ORF">RchiOBHm_Chr2g0102421</name>
</gene>
<name>A0A2P6RMM3_ROSCH</name>
<dbReference type="STRING" id="74649.A0A2P6RMM3"/>
<dbReference type="Proteomes" id="UP000238479">
    <property type="component" value="Chromosome 2"/>
</dbReference>
<dbReference type="AlphaFoldDB" id="A0A2P6RMM3"/>
<dbReference type="EMBL" id="PDCK01000040">
    <property type="protein sequence ID" value="PRQ47686.1"/>
    <property type="molecule type" value="Genomic_DNA"/>
</dbReference>
<reference evidence="2 3" key="1">
    <citation type="journal article" date="2018" name="Nat. Genet.">
        <title>The Rosa genome provides new insights in the design of modern roses.</title>
        <authorList>
            <person name="Bendahmane M."/>
        </authorList>
    </citation>
    <scope>NUCLEOTIDE SEQUENCE [LARGE SCALE GENOMIC DNA]</scope>
    <source>
        <strain evidence="3">cv. Old Blush</strain>
    </source>
</reference>
<dbReference type="PANTHER" id="PTHR48046">
    <property type="entry name" value="UDP-GLYCOSYLTRANSFERASE 72E1"/>
    <property type="match status" value="1"/>
</dbReference>
<dbReference type="GO" id="GO:0047213">
    <property type="term" value="F:anthocyanidin 3-O-glucosyltransferase activity"/>
    <property type="evidence" value="ECO:0007669"/>
    <property type="project" value="UniProtKB-EC"/>
</dbReference>
<evidence type="ECO:0000313" key="3">
    <source>
        <dbReference type="Proteomes" id="UP000238479"/>
    </source>
</evidence>
<dbReference type="EC" id="2.4.1.115" evidence="2"/>
<proteinExistence type="predicted"/>
<evidence type="ECO:0000313" key="2">
    <source>
        <dbReference type="EMBL" id="PRQ47686.1"/>
    </source>
</evidence>
<dbReference type="PANTHER" id="PTHR48046:SF1">
    <property type="entry name" value="GLYCOSYLTRANSFERASE-RELATED"/>
    <property type="match status" value="1"/>
</dbReference>
<accession>A0A2P6RMM3</accession>
<dbReference type="Gene3D" id="3.40.50.2000">
    <property type="entry name" value="Glycogen Phosphorylase B"/>
    <property type="match status" value="1"/>
</dbReference>
<evidence type="ECO:0000256" key="1">
    <source>
        <dbReference type="ARBA" id="ARBA00022676"/>
    </source>
</evidence>
<dbReference type="Gramene" id="PRQ47686">
    <property type="protein sequence ID" value="PRQ47686"/>
    <property type="gene ID" value="RchiOBHm_Chr2g0102421"/>
</dbReference>
<sequence length="72" mass="8276">MINFRHRRPTMLIVDLFGIESLPIAEEFGIPKYVYIASNAWFLSVMIYSPTLDEQVKGKFVDLEDPLEIPGC</sequence>